<dbReference type="PANTHER" id="PTHR43833">
    <property type="entry name" value="POTASSIUM CHANNEL PROTEIN 2-RELATED-RELATED"/>
    <property type="match status" value="1"/>
</dbReference>
<dbReference type="NCBIfam" id="NF007030">
    <property type="entry name" value="PRK09496.1-1"/>
    <property type="match status" value="1"/>
</dbReference>
<evidence type="ECO:0000256" key="6">
    <source>
        <dbReference type="ARBA" id="ARBA00023065"/>
    </source>
</evidence>
<dbReference type="InterPro" id="IPR050721">
    <property type="entry name" value="Trk_Ktr_HKT_K-transport"/>
</dbReference>
<dbReference type="SUPFAM" id="SSF116726">
    <property type="entry name" value="TrkA C-terminal domain-like"/>
    <property type="match status" value="2"/>
</dbReference>
<dbReference type="Gene3D" id="3.40.50.720">
    <property type="entry name" value="NAD(P)-binding Rossmann-like Domain"/>
    <property type="match status" value="2"/>
</dbReference>
<keyword evidence="2" id="KW-0813">Transport</keyword>
<keyword evidence="4" id="KW-0630">Potassium</keyword>
<feature type="domain" description="RCK C-terminal" evidence="8">
    <location>
        <begin position="372"/>
        <end position="453"/>
    </location>
</feature>
<protein>
    <recommendedName>
        <fullName evidence="1">Trk system potassium uptake protein TrkA</fullName>
    </recommendedName>
</protein>
<dbReference type="NCBIfam" id="NF007032">
    <property type="entry name" value="PRK09496.1-4"/>
    <property type="match status" value="1"/>
</dbReference>
<comment type="caution">
    <text evidence="9">The sequence shown here is derived from an EMBL/GenBank/DDBJ whole genome shotgun (WGS) entry which is preliminary data.</text>
</comment>
<keyword evidence="6" id="KW-0406">Ion transport</keyword>
<dbReference type="Pfam" id="PF02080">
    <property type="entry name" value="TrkA_C"/>
    <property type="match status" value="2"/>
</dbReference>
<dbReference type="Proteomes" id="UP000252289">
    <property type="component" value="Unassembled WGS sequence"/>
</dbReference>
<dbReference type="InterPro" id="IPR006036">
    <property type="entry name" value="K_uptake_TrkA"/>
</dbReference>
<dbReference type="SUPFAM" id="SSF51735">
    <property type="entry name" value="NAD(P)-binding Rossmann-fold domains"/>
    <property type="match status" value="2"/>
</dbReference>
<feature type="domain" description="RCK N-terminal" evidence="7">
    <location>
        <begin position="233"/>
        <end position="352"/>
    </location>
</feature>
<evidence type="ECO:0000259" key="7">
    <source>
        <dbReference type="PROSITE" id="PS51201"/>
    </source>
</evidence>
<organism evidence="9 10">
    <name type="scientific">PS1 clade bacterium</name>
    <dbReference type="NCBI Taxonomy" id="2175152"/>
    <lineage>
        <taxon>Bacteria</taxon>
        <taxon>Pseudomonadati</taxon>
        <taxon>Pseudomonadota</taxon>
        <taxon>Alphaproteobacteria</taxon>
        <taxon>PS1 clade</taxon>
    </lineage>
</organism>
<evidence type="ECO:0000256" key="5">
    <source>
        <dbReference type="ARBA" id="ARBA00023027"/>
    </source>
</evidence>
<evidence type="ECO:0000313" key="9">
    <source>
        <dbReference type="EMBL" id="RCL83934.1"/>
    </source>
</evidence>
<reference evidence="9 10" key="1">
    <citation type="journal article" date="2018" name="Microbiome">
        <title>Fine metagenomic profile of the Mediterranean stratified and mixed water columns revealed by assembly and recruitment.</title>
        <authorList>
            <person name="Haro-Moreno J.M."/>
            <person name="Lopez-Perez M."/>
            <person name="De La Torre J.R."/>
            <person name="Picazo A."/>
            <person name="Camacho A."/>
            <person name="Rodriguez-Valera F."/>
        </authorList>
    </citation>
    <scope>NUCLEOTIDE SEQUENCE [LARGE SCALE GENOMIC DNA]</scope>
    <source>
        <strain evidence="9">MED-G50</strain>
    </source>
</reference>
<proteinExistence type="predicted"/>
<dbReference type="PROSITE" id="PS51202">
    <property type="entry name" value="RCK_C"/>
    <property type="match status" value="2"/>
</dbReference>
<dbReference type="AlphaFoldDB" id="A0A368EIP9"/>
<keyword evidence="3" id="KW-0633">Potassium transport</keyword>
<feature type="domain" description="RCK C-terminal" evidence="8">
    <location>
        <begin position="144"/>
        <end position="228"/>
    </location>
</feature>
<dbReference type="InterPro" id="IPR036721">
    <property type="entry name" value="RCK_C_sf"/>
</dbReference>
<dbReference type="InterPro" id="IPR003148">
    <property type="entry name" value="RCK_N"/>
</dbReference>
<dbReference type="GO" id="GO:0015079">
    <property type="term" value="F:potassium ion transmembrane transporter activity"/>
    <property type="evidence" value="ECO:0007669"/>
    <property type="project" value="InterPro"/>
</dbReference>
<dbReference type="NCBIfam" id="NF007031">
    <property type="entry name" value="PRK09496.1-2"/>
    <property type="match status" value="1"/>
</dbReference>
<name>A0A368EIP9_9PROT</name>
<dbReference type="GO" id="GO:0005886">
    <property type="term" value="C:plasma membrane"/>
    <property type="evidence" value="ECO:0007669"/>
    <property type="project" value="InterPro"/>
</dbReference>
<dbReference type="NCBIfam" id="NF007039">
    <property type="entry name" value="PRK09496.3-2"/>
    <property type="match status" value="1"/>
</dbReference>
<gene>
    <name evidence="9" type="ORF">DBW64_04745</name>
</gene>
<dbReference type="PANTHER" id="PTHR43833:SF5">
    <property type="entry name" value="TRK SYSTEM POTASSIUM UPTAKE PROTEIN TRKA"/>
    <property type="match status" value="1"/>
</dbReference>
<dbReference type="EMBL" id="QOQK01000023">
    <property type="protein sequence ID" value="RCL83934.1"/>
    <property type="molecule type" value="Genomic_DNA"/>
</dbReference>
<evidence type="ECO:0000256" key="1">
    <source>
        <dbReference type="ARBA" id="ARBA00017378"/>
    </source>
</evidence>
<evidence type="ECO:0000259" key="8">
    <source>
        <dbReference type="PROSITE" id="PS51202"/>
    </source>
</evidence>
<dbReference type="Pfam" id="PF02254">
    <property type="entry name" value="TrkA_N"/>
    <property type="match status" value="2"/>
</dbReference>
<dbReference type="InterPro" id="IPR006037">
    <property type="entry name" value="RCK_C"/>
</dbReference>
<dbReference type="PROSITE" id="PS51201">
    <property type="entry name" value="RCK_N"/>
    <property type="match status" value="2"/>
</dbReference>
<evidence type="ECO:0000256" key="2">
    <source>
        <dbReference type="ARBA" id="ARBA00022448"/>
    </source>
</evidence>
<keyword evidence="5" id="KW-0520">NAD</keyword>
<accession>A0A368EIP9</accession>
<feature type="domain" description="RCK N-terminal" evidence="7">
    <location>
        <begin position="1"/>
        <end position="124"/>
    </location>
</feature>
<evidence type="ECO:0000256" key="3">
    <source>
        <dbReference type="ARBA" id="ARBA00022538"/>
    </source>
</evidence>
<dbReference type="Gene3D" id="3.30.70.1450">
    <property type="entry name" value="Regulator of K+ conductance, C-terminal domain"/>
    <property type="match status" value="2"/>
</dbReference>
<evidence type="ECO:0000313" key="10">
    <source>
        <dbReference type="Proteomes" id="UP000252289"/>
    </source>
</evidence>
<sequence length="458" mass="50232">MRVIICGAGQVGFGIARHLAAEGNDVTVVDRSSELIQRINNTLDVRALVGHGSHPQVLEDAGAEGADILIAVTASDEVNMVACQVALSLFSVPKRIARIRDQKYLEKEWKDLFSRDELPVDVIISPERAVADQVMRRLEIPGAYDTASFGEKNIQFLAINLDENCPVLETPLKQLTDLFPDLQATVIAVKRDGNLFVPKSDDLMMAGDSAFLVTASEDCDRTMTIFGHEEQEARNLIIVGGGNIGHHVARQLEKNGVRNSVRLIENREIRARNIAESLSESTVLLGSGLEPDILAEAGVRDAEILLALTNDDQVNLLTTMLARNEGCERALCLINNTSFLPLGQSIGLDISINPRAITVSSVLQHIRKGHVLSVHTIEDGEAEIIEAEVLETSAFVGQKLRQLNLPDTMRIGAIYRNGEVMMPRGNFEFKVGDRIVLFVLTDAVNDAENFFSVGLEYF</sequence>
<dbReference type="PRINTS" id="PR00335">
    <property type="entry name" value="KUPTAKETRKA"/>
</dbReference>
<evidence type="ECO:0000256" key="4">
    <source>
        <dbReference type="ARBA" id="ARBA00022958"/>
    </source>
</evidence>
<dbReference type="InterPro" id="IPR036291">
    <property type="entry name" value="NAD(P)-bd_dom_sf"/>
</dbReference>